<reference evidence="2" key="1">
    <citation type="journal article" date="2015" name="Nature">
        <title>Complex archaea that bridge the gap between prokaryotes and eukaryotes.</title>
        <authorList>
            <person name="Spang A."/>
            <person name="Saw J.H."/>
            <person name="Jorgensen S.L."/>
            <person name="Zaremba-Niedzwiedzka K."/>
            <person name="Martijn J."/>
            <person name="Lind A.E."/>
            <person name="van Eijk R."/>
            <person name="Schleper C."/>
            <person name="Guy L."/>
            <person name="Ettema T.J."/>
        </authorList>
    </citation>
    <scope>NUCLEOTIDE SEQUENCE</scope>
</reference>
<evidence type="ECO:0000313" key="2">
    <source>
        <dbReference type="EMBL" id="KKL80411.1"/>
    </source>
</evidence>
<organism evidence="2">
    <name type="scientific">marine sediment metagenome</name>
    <dbReference type="NCBI Taxonomy" id="412755"/>
    <lineage>
        <taxon>unclassified sequences</taxon>
        <taxon>metagenomes</taxon>
        <taxon>ecological metagenomes</taxon>
    </lineage>
</organism>
<gene>
    <name evidence="2" type="ORF">LCGC14_2005040</name>
</gene>
<proteinExistence type="predicted"/>
<protein>
    <submittedName>
        <fullName evidence="2">Uncharacterized protein</fullName>
    </submittedName>
</protein>
<accession>A0A0F9FPN4</accession>
<dbReference type="AlphaFoldDB" id="A0A0F9FPN4"/>
<evidence type="ECO:0000256" key="1">
    <source>
        <dbReference type="SAM" id="MobiDB-lite"/>
    </source>
</evidence>
<feature type="region of interest" description="Disordered" evidence="1">
    <location>
        <begin position="45"/>
        <end position="78"/>
    </location>
</feature>
<comment type="caution">
    <text evidence="2">The sequence shown here is derived from an EMBL/GenBank/DDBJ whole genome shotgun (WGS) entry which is preliminary data.</text>
</comment>
<dbReference type="EMBL" id="LAZR01022861">
    <property type="protein sequence ID" value="KKL80411.1"/>
    <property type="molecule type" value="Genomic_DNA"/>
</dbReference>
<name>A0A0F9FPN4_9ZZZZ</name>
<sequence length="172" mass="19619">MNKKLTKHVASILHISEDDAMQWIDDDKVIRKWIKSESSTIDRSITKTSTSIDEPIPEGLVHDTEMSDKSSISDSSDKQSINKRSTFLINEKPVRLETVFILWFERTGNNKKKETIERYLEGKTKARKGLKGYLKSASASITDLDTFVLLFNLLLSDKKLALNSNSIKEIEK</sequence>